<dbReference type="EMBL" id="CM042039">
    <property type="protein sequence ID" value="KAI3725150.1"/>
    <property type="molecule type" value="Genomic_DNA"/>
</dbReference>
<organism evidence="1 2">
    <name type="scientific">Smallanthus sonchifolius</name>
    <dbReference type="NCBI Taxonomy" id="185202"/>
    <lineage>
        <taxon>Eukaryota</taxon>
        <taxon>Viridiplantae</taxon>
        <taxon>Streptophyta</taxon>
        <taxon>Embryophyta</taxon>
        <taxon>Tracheophyta</taxon>
        <taxon>Spermatophyta</taxon>
        <taxon>Magnoliopsida</taxon>
        <taxon>eudicotyledons</taxon>
        <taxon>Gunneridae</taxon>
        <taxon>Pentapetalae</taxon>
        <taxon>asterids</taxon>
        <taxon>campanulids</taxon>
        <taxon>Asterales</taxon>
        <taxon>Asteraceae</taxon>
        <taxon>Asteroideae</taxon>
        <taxon>Heliantheae alliance</taxon>
        <taxon>Millerieae</taxon>
        <taxon>Smallanthus</taxon>
    </lineage>
</organism>
<gene>
    <name evidence="1" type="ORF">L1987_64927</name>
</gene>
<reference evidence="2" key="1">
    <citation type="journal article" date="2022" name="Mol. Ecol. Resour.">
        <title>The genomes of chicory, endive, great burdock and yacon provide insights into Asteraceae palaeo-polyploidization history and plant inulin production.</title>
        <authorList>
            <person name="Fan W."/>
            <person name="Wang S."/>
            <person name="Wang H."/>
            <person name="Wang A."/>
            <person name="Jiang F."/>
            <person name="Liu H."/>
            <person name="Zhao H."/>
            <person name="Xu D."/>
            <person name="Zhang Y."/>
        </authorList>
    </citation>
    <scope>NUCLEOTIDE SEQUENCE [LARGE SCALE GENOMIC DNA]</scope>
    <source>
        <strain evidence="2">cv. Yunnan</strain>
    </source>
</reference>
<name>A0ACB9BT24_9ASTR</name>
<evidence type="ECO:0000313" key="2">
    <source>
        <dbReference type="Proteomes" id="UP001056120"/>
    </source>
</evidence>
<reference evidence="1 2" key="2">
    <citation type="journal article" date="2022" name="Mol. Ecol. Resour.">
        <title>The genomes of chicory, endive, great burdock and yacon provide insights into Asteraceae paleo-polyploidization history and plant inulin production.</title>
        <authorList>
            <person name="Fan W."/>
            <person name="Wang S."/>
            <person name="Wang H."/>
            <person name="Wang A."/>
            <person name="Jiang F."/>
            <person name="Liu H."/>
            <person name="Zhao H."/>
            <person name="Xu D."/>
            <person name="Zhang Y."/>
        </authorList>
    </citation>
    <scope>NUCLEOTIDE SEQUENCE [LARGE SCALE GENOMIC DNA]</scope>
    <source>
        <strain evidence="2">cv. Yunnan</strain>
        <tissue evidence="1">Leaves</tissue>
    </source>
</reference>
<sequence length="80" mass="9366">MTVHFLGTKDETAGILQYLIVSLETLCKLKVRRIRSDNGTQFKNNMMELFLSQEGYPSRIQCTVYTTAKWSYREEEHNSD</sequence>
<keyword evidence="2" id="KW-1185">Reference proteome</keyword>
<comment type="caution">
    <text evidence="1">The sequence shown here is derived from an EMBL/GenBank/DDBJ whole genome shotgun (WGS) entry which is preliminary data.</text>
</comment>
<accession>A0ACB9BT24</accession>
<dbReference type="Proteomes" id="UP001056120">
    <property type="component" value="Linkage Group LG22"/>
</dbReference>
<evidence type="ECO:0000313" key="1">
    <source>
        <dbReference type="EMBL" id="KAI3725150.1"/>
    </source>
</evidence>
<proteinExistence type="predicted"/>
<protein>
    <submittedName>
        <fullName evidence="1">Uncharacterized protein</fullName>
    </submittedName>
</protein>